<dbReference type="KEGG" id="swp:swp_3829"/>
<dbReference type="EMBL" id="CP000472">
    <property type="protein sequence ID" value="ACJ30507.1"/>
    <property type="molecule type" value="Genomic_DNA"/>
</dbReference>
<sequence length="480" mass="56272">MTTRDDNPKVFISYSWSSPKHEEFVLNLAERLMADGVHVLLDKWDLKEGHDKYTFMEKMVTDPDVAKVLIISDSKYATKADSRAGGVGTESQIISNEVYSKTTQEKFIPVVTEYIDGVACLPAFLKPRIYVDLATDEVFFDEYEKLLRNIFSRPKIVKPVLGKAPSFLFDESPISVNTASIFSSVKDSIEKEKKSYKRLVKSYLSKLLESIESFRITETSEEIDERVVESINEYKPYRDQFAELVELLCDYGLVNTCRDEMFSFFENSLALNEPSSNMGSYNDMWFDNVKYMNQELYLYFITILIKSSEFDEIEFFLTEKYFTRGIRGRKVKDFTEFNSYISVLDKRRKNRLKMNRISITADMLHDSANVKGISFDSLMQTDFILCMRSILNLNDYYNRWFPRTLVYKGRWDSEAFELFLRAESKSHFEIVKKLLLIKSKEDLIEKFSAADKAYNLQNWRFDYDRIPFESYLNLESLYNG</sequence>
<dbReference type="Proteomes" id="UP000000753">
    <property type="component" value="Chromosome"/>
</dbReference>
<gene>
    <name evidence="2" type="ordered locus">swp_3829</name>
</gene>
<protein>
    <submittedName>
        <fullName evidence="2">Protein-transmembrane prediction, putative</fullName>
    </submittedName>
</protein>
<dbReference type="InterPro" id="IPR035897">
    <property type="entry name" value="Toll_tir_struct_dom_sf"/>
</dbReference>
<dbReference type="eggNOG" id="COG1262">
    <property type="taxonomic scope" value="Bacteria"/>
</dbReference>
<dbReference type="InterPro" id="IPR013568">
    <property type="entry name" value="SEFIR_dom"/>
</dbReference>
<dbReference type="OrthoDB" id="5149141at2"/>
<dbReference type="Gene3D" id="3.40.50.10140">
    <property type="entry name" value="Toll/interleukin-1 receptor homology (TIR) domain"/>
    <property type="match status" value="1"/>
</dbReference>
<proteinExistence type="predicted"/>
<evidence type="ECO:0000313" key="2">
    <source>
        <dbReference type="EMBL" id="ACJ30507.1"/>
    </source>
</evidence>
<evidence type="ECO:0000259" key="1">
    <source>
        <dbReference type="PROSITE" id="PS51534"/>
    </source>
</evidence>
<accession>B8CQP1</accession>
<dbReference type="STRING" id="225849.swp_3829"/>
<dbReference type="HOGENOM" id="CLU_574697_0_0_6"/>
<keyword evidence="3" id="KW-1185">Reference proteome</keyword>
<reference evidence="2 3" key="1">
    <citation type="journal article" date="2008" name="PLoS ONE">
        <title>Environmental adaptation: genomic analysis of the piezotolerant and psychrotolerant deep-sea iron reducing bacterium Shewanella piezotolerans WP3.</title>
        <authorList>
            <person name="Wang F."/>
            <person name="Wang J."/>
            <person name="Jian H."/>
            <person name="Zhang B."/>
            <person name="Li S."/>
            <person name="Wang F."/>
            <person name="Zeng X."/>
            <person name="Gao L."/>
            <person name="Bartlett D.H."/>
            <person name="Yu J."/>
            <person name="Hu S."/>
            <person name="Xiao X."/>
        </authorList>
    </citation>
    <scope>NUCLEOTIDE SEQUENCE [LARGE SCALE GENOMIC DNA]</scope>
    <source>
        <strain evidence="3">WP3 / JCM 13877</strain>
    </source>
</reference>
<name>B8CQP1_SHEPW</name>
<dbReference type="RefSeq" id="WP_020913849.1">
    <property type="nucleotide sequence ID" value="NC_011566.1"/>
</dbReference>
<dbReference type="AlphaFoldDB" id="B8CQP1"/>
<dbReference type="PROSITE" id="PS51534">
    <property type="entry name" value="SEFIR"/>
    <property type="match status" value="1"/>
</dbReference>
<dbReference type="Pfam" id="PF08357">
    <property type="entry name" value="SEFIR"/>
    <property type="match status" value="1"/>
</dbReference>
<evidence type="ECO:0000313" key="3">
    <source>
        <dbReference type="Proteomes" id="UP000000753"/>
    </source>
</evidence>
<dbReference type="SUPFAM" id="SSF52200">
    <property type="entry name" value="Toll/Interleukin receptor TIR domain"/>
    <property type="match status" value="1"/>
</dbReference>
<organism evidence="2 3">
    <name type="scientific">Shewanella piezotolerans (strain WP3 / JCM 13877)</name>
    <dbReference type="NCBI Taxonomy" id="225849"/>
    <lineage>
        <taxon>Bacteria</taxon>
        <taxon>Pseudomonadati</taxon>
        <taxon>Pseudomonadota</taxon>
        <taxon>Gammaproteobacteria</taxon>
        <taxon>Alteromonadales</taxon>
        <taxon>Shewanellaceae</taxon>
        <taxon>Shewanella</taxon>
    </lineage>
</organism>
<feature type="domain" description="SEFIR" evidence="1">
    <location>
        <begin position="7"/>
        <end position="142"/>
    </location>
</feature>